<dbReference type="OrthoDB" id="9766729at2"/>
<comment type="cofactor">
    <cofactor evidence="1">
        <name>[4Fe-4S] cluster</name>
        <dbReference type="ChEBI" id="CHEBI:49883"/>
    </cofactor>
</comment>
<feature type="domain" description="Cytochrome-c3 hydrogenase C-terminal" evidence="15">
    <location>
        <begin position="225"/>
        <end position="308"/>
    </location>
</feature>
<organism evidence="16 17">
    <name type="scientific">Desulfuribacillus alkaliarsenatis</name>
    <dbReference type="NCBI Taxonomy" id="766136"/>
    <lineage>
        <taxon>Bacteria</taxon>
        <taxon>Bacillati</taxon>
        <taxon>Bacillota</taxon>
        <taxon>Desulfuribacillia</taxon>
        <taxon>Desulfuribacillales</taxon>
        <taxon>Desulfuribacillaceae</taxon>
        <taxon>Desulfuribacillus</taxon>
    </lineage>
</organism>
<dbReference type="NCBIfam" id="TIGR00391">
    <property type="entry name" value="hydA"/>
    <property type="match status" value="1"/>
</dbReference>
<evidence type="ECO:0000256" key="12">
    <source>
        <dbReference type="ARBA" id="ARBA00023136"/>
    </source>
</evidence>
<keyword evidence="5" id="KW-1003">Cell membrane</keyword>
<accession>A0A1E5G0P5</accession>
<dbReference type="RefSeq" id="WP_069643785.1">
    <property type="nucleotide sequence ID" value="NZ_MIJE01000032.1"/>
</dbReference>
<evidence type="ECO:0000256" key="5">
    <source>
        <dbReference type="ARBA" id="ARBA00022475"/>
    </source>
</evidence>
<comment type="subcellular location">
    <subcellularLocation>
        <location evidence="2">Cell membrane</location>
    </subcellularLocation>
</comment>
<dbReference type="Pfam" id="PF01058">
    <property type="entry name" value="Oxidored_q6"/>
    <property type="match status" value="1"/>
</dbReference>
<gene>
    <name evidence="16" type="ORF">BHF68_08950</name>
</gene>
<feature type="binding site" evidence="13">
    <location>
        <position position="230"/>
    </location>
    <ligand>
        <name>[4Fe-4S] cluster</name>
        <dbReference type="ChEBI" id="CHEBI:49883"/>
        <label>2</label>
    </ligand>
</feature>
<dbReference type="GO" id="GO:0005886">
    <property type="term" value="C:plasma membrane"/>
    <property type="evidence" value="ECO:0007669"/>
    <property type="project" value="UniProtKB-SubCell"/>
</dbReference>
<keyword evidence="8" id="KW-0732">Signal</keyword>
<dbReference type="AlphaFoldDB" id="A0A1E5G0P5"/>
<feature type="binding site" evidence="13">
    <location>
        <position position="192"/>
    </location>
    <ligand>
        <name>[4Fe-4S] cluster</name>
        <dbReference type="ChEBI" id="CHEBI:49883"/>
        <label>1</label>
    </ligand>
</feature>
<keyword evidence="7 13" id="KW-0479">Metal-binding</keyword>
<evidence type="ECO:0000256" key="2">
    <source>
        <dbReference type="ARBA" id="ARBA00004236"/>
    </source>
</evidence>
<keyword evidence="11 13" id="KW-0411">Iron-sulfur</keyword>
<evidence type="ECO:0000256" key="8">
    <source>
        <dbReference type="ARBA" id="ARBA00022729"/>
    </source>
</evidence>
<evidence type="ECO:0000256" key="3">
    <source>
        <dbReference type="ARBA" id="ARBA00006605"/>
    </source>
</evidence>
<comment type="caution">
    <text evidence="16">The sequence shown here is derived from an EMBL/GenBank/DDBJ whole genome shotgun (WGS) entry which is preliminary data.</text>
</comment>
<dbReference type="InterPro" id="IPR006137">
    <property type="entry name" value="NADH_UbQ_OxRdtase-like_20kDa"/>
</dbReference>
<dbReference type="PRINTS" id="PR00614">
    <property type="entry name" value="NIHGNASESMLL"/>
</dbReference>
<dbReference type="GO" id="GO:0009055">
    <property type="term" value="F:electron transfer activity"/>
    <property type="evidence" value="ECO:0007669"/>
    <property type="project" value="TreeGrafter"/>
</dbReference>
<feature type="domain" description="NADH:ubiquinone oxidoreductase-like 20kDa subunit" evidence="14">
    <location>
        <begin position="60"/>
        <end position="206"/>
    </location>
</feature>
<feature type="binding site" evidence="13">
    <location>
        <position position="273"/>
    </location>
    <ligand>
        <name>[3Fe-4S] cluster</name>
        <dbReference type="ChEBI" id="CHEBI:21137"/>
    </ligand>
</feature>
<keyword evidence="12" id="KW-0472">Membrane</keyword>
<dbReference type="GO" id="GO:0009375">
    <property type="term" value="C:ferredoxin hydrogenase complex"/>
    <property type="evidence" value="ECO:0007669"/>
    <property type="project" value="InterPro"/>
</dbReference>
<dbReference type="Proteomes" id="UP000094296">
    <property type="component" value="Unassembled WGS sequence"/>
</dbReference>
<protein>
    <submittedName>
        <fullName evidence="16">Uptake hydrogenase small subunit</fullName>
    </submittedName>
</protein>
<feature type="binding site" evidence="13">
    <location>
        <position position="292"/>
    </location>
    <ligand>
        <name>[3Fe-4S] cluster</name>
        <dbReference type="ChEBI" id="CHEBI:21137"/>
    </ligand>
</feature>
<feature type="binding site" evidence="13">
    <location>
        <position position="158"/>
    </location>
    <ligand>
        <name>[4Fe-4S] cluster</name>
        <dbReference type="ChEBI" id="CHEBI:49883"/>
        <label>1</label>
    </ligand>
</feature>
<dbReference type="EMBL" id="MIJE01000032">
    <property type="protein sequence ID" value="OEF96279.1"/>
    <property type="molecule type" value="Genomic_DNA"/>
</dbReference>
<name>A0A1E5G0P5_9FIRM</name>
<keyword evidence="6 13" id="KW-0004">4Fe-4S</keyword>
<evidence type="ECO:0000259" key="14">
    <source>
        <dbReference type="Pfam" id="PF01058"/>
    </source>
</evidence>
<evidence type="ECO:0000256" key="11">
    <source>
        <dbReference type="ARBA" id="ARBA00023014"/>
    </source>
</evidence>
<dbReference type="PIRSF" id="PIRSF000310">
    <property type="entry name" value="NiFe_hyd_ssu"/>
    <property type="match status" value="1"/>
</dbReference>
<dbReference type="InterPro" id="IPR037024">
    <property type="entry name" value="NiFe_Hase_small_N_sf"/>
</dbReference>
<evidence type="ECO:0000259" key="15">
    <source>
        <dbReference type="Pfam" id="PF14720"/>
    </source>
</evidence>
<keyword evidence="10 13" id="KW-0408">Iron</keyword>
<evidence type="ECO:0000313" key="17">
    <source>
        <dbReference type="Proteomes" id="UP000094296"/>
    </source>
</evidence>
<dbReference type="InterPro" id="IPR001821">
    <property type="entry name" value="NiFe_hydrogenase_ssu"/>
</dbReference>
<dbReference type="STRING" id="766136.BHF68_08950"/>
<evidence type="ECO:0000256" key="9">
    <source>
        <dbReference type="ARBA" id="ARBA00023002"/>
    </source>
</evidence>
<keyword evidence="13" id="KW-0003">3Fe-4S</keyword>
<reference evidence="16 17" key="1">
    <citation type="submission" date="2016-09" db="EMBL/GenBank/DDBJ databases">
        <title>Draft genome sequence for the type strain of Desulfuribacillus alkaliarsenatis AHT28, an obligately anaerobic, sulfidogenic bacterium isolated from Russian soda lake sediments.</title>
        <authorList>
            <person name="Abin C.A."/>
            <person name="Hollibaugh J.T."/>
        </authorList>
    </citation>
    <scope>NUCLEOTIDE SEQUENCE [LARGE SCALE GENOMIC DNA]</scope>
    <source>
        <strain evidence="16 17">AHT28</strain>
    </source>
</reference>
<evidence type="ECO:0000313" key="16">
    <source>
        <dbReference type="EMBL" id="OEF96279.1"/>
    </source>
</evidence>
<feature type="binding site" evidence="13">
    <location>
        <position position="258"/>
    </location>
    <ligand>
        <name>[4Fe-4S] cluster</name>
        <dbReference type="ChEBI" id="CHEBI:49883"/>
        <label>2</label>
    </ligand>
</feature>
<keyword evidence="17" id="KW-1185">Reference proteome</keyword>
<feature type="binding site" evidence="13">
    <location>
        <position position="264"/>
    </location>
    <ligand>
        <name>[4Fe-4S] cluster</name>
        <dbReference type="ChEBI" id="CHEBI:49883"/>
        <label>2</label>
    </ligand>
</feature>
<feature type="binding site" evidence="13">
    <location>
        <position position="233"/>
    </location>
    <ligand>
        <name>[4Fe-4S] cluster</name>
        <dbReference type="ChEBI" id="CHEBI:49883"/>
        <label>2</label>
    </ligand>
</feature>
<sequence>MADTYYEILKKRGFTRDEFLKGCTTLALMLGLDYSFAPKIAKALETQPRMPVIYLNLQECTCCLESFIRSAHPMMEDLLFNMISLEYQETLSVAAGDAVEQARRDVIRDYPGQYLVIVEGSIPVADGGIYTTIGGHSAEDILLETARDAIAVIAFGSCATNTCVQGAYPNPTDARRVREIVRNVPVIDVPGCPPIAEVITGTIVHILTFGTIPELTNLGRPKAFYNHRIHDTCQRRAFFDAGMFVEKFDDYGHKHGWCLYKVGCKGPTTYNACGVIQWNNGVSWPVQSGHPCMGCSEDNWYNDHTPFYERYQRFPGATVPRDPDRVGMAVTGATVVGVAAHGVATAVKKGKEKKKSEFHNNPENKA</sequence>
<dbReference type="GO" id="GO:0009061">
    <property type="term" value="P:anaerobic respiration"/>
    <property type="evidence" value="ECO:0007669"/>
    <property type="project" value="TreeGrafter"/>
</dbReference>
<feature type="binding site" evidence="13">
    <location>
        <position position="60"/>
    </location>
    <ligand>
        <name>[4Fe-4S] cluster</name>
        <dbReference type="ChEBI" id="CHEBI:49883"/>
        <label>1</label>
    </ligand>
</feature>
<dbReference type="GO" id="GO:0051538">
    <property type="term" value="F:3 iron, 4 sulfur cluster binding"/>
    <property type="evidence" value="ECO:0007669"/>
    <property type="project" value="UniProtKB-KW"/>
</dbReference>
<dbReference type="InterPro" id="IPR037148">
    <property type="entry name" value="NiFe-Hase_small_C_sf"/>
</dbReference>
<dbReference type="GO" id="GO:0046872">
    <property type="term" value="F:metal ion binding"/>
    <property type="evidence" value="ECO:0007669"/>
    <property type="project" value="UniProtKB-KW"/>
</dbReference>
<evidence type="ECO:0000256" key="6">
    <source>
        <dbReference type="ARBA" id="ARBA00022485"/>
    </source>
</evidence>
<dbReference type="GO" id="GO:0044569">
    <property type="term" value="C:[Ni-Fe] hydrogenase complex"/>
    <property type="evidence" value="ECO:0007669"/>
    <property type="project" value="TreeGrafter"/>
</dbReference>
<evidence type="ECO:0000256" key="13">
    <source>
        <dbReference type="PIRSR" id="PIRSR000310-1"/>
    </source>
</evidence>
<keyword evidence="9" id="KW-0560">Oxidoreductase</keyword>
<evidence type="ECO:0000256" key="10">
    <source>
        <dbReference type="ARBA" id="ARBA00023004"/>
    </source>
</evidence>
<dbReference type="Gene3D" id="4.10.480.10">
    <property type="entry name" value="Cytochrome-c3 hydrogenase, C-terminal domain"/>
    <property type="match status" value="1"/>
</dbReference>
<comment type="subunit">
    <text evidence="4">Heterodimer of a large and a small subunit.</text>
</comment>
<feature type="binding site" evidence="13">
    <location>
        <position position="295"/>
    </location>
    <ligand>
        <name>[3Fe-4S] cluster</name>
        <dbReference type="ChEBI" id="CHEBI:21137"/>
    </ligand>
</feature>
<proteinExistence type="inferred from homology"/>
<feature type="binding site" evidence="13">
    <location>
        <position position="63"/>
    </location>
    <ligand>
        <name>[4Fe-4S] cluster</name>
        <dbReference type="ChEBI" id="CHEBI:49883"/>
        <label>1</label>
    </ligand>
</feature>
<dbReference type="GO" id="GO:0051539">
    <property type="term" value="F:4 iron, 4 sulfur cluster binding"/>
    <property type="evidence" value="ECO:0007669"/>
    <property type="project" value="UniProtKB-KW"/>
</dbReference>
<dbReference type="PANTHER" id="PTHR30013">
    <property type="entry name" value="NIFE / NIFESE HYDROGENASE SMALL SUBUNIT FAMILY MEMBER"/>
    <property type="match status" value="1"/>
</dbReference>
<dbReference type="GO" id="GO:0008901">
    <property type="term" value="F:ferredoxin hydrogenase activity"/>
    <property type="evidence" value="ECO:0007669"/>
    <property type="project" value="InterPro"/>
</dbReference>
<evidence type="ECO:0000256" key="1">
    <source>
        <dbReference type="ARBA" id="ARBA00001966"/>
    </source>
</evidence>
<dbReference type="Gene3D" id="3.40.50.700">
    <property type="entry name" value="NADH:ubiquinone oxidoreductase-like, 20kDa subunit"/>
    <property type="match status" value="1"/>
</dbReference>
<dbReference type="SUPFAM" id="SSF56770">
    <property type="entry name" value="HydA/Nqo6-like"/>
    <property type="match status" value="1"/>
</dbReference>
<evidence type="ECO:0000256" key="7">
    <source>
        <dbReference type="ARBA" id="ARBA00022723"/>
    </source>
</evidence>
<dbReference type="PANTHER" id="PTHR30013:SF6">
    <property type="entry name" value="HYDROGENASE-1 SMALL CHAIN"/>
    <property type="match status" value="1"/>
</dbReference>
<dbReference type="Pfam" id="PF14720">
    <property type="entry name" value="NiFe_hyd_SSU_C"/>
    <property type="match status" value="1"/>
</dbReference>
<evidence type="ECO:0000256" key="4">
    <source>
        <dbReference type="ARBA" id="ARBA00011771"/>
    </source>
</evidence>
<dbReference type="InterPro" id="IPR027394">
    <property type="entry name" value="Cytochrome-c3_hydrogenase_C"/>
</dbReference>
<comment type="similarity">
    <text evidence="3">Belongs to the [NiFe]/[NiFeSe] hydrogenase small subunit family.</text>
</comment>